<reference evidence="7" key="1">
    <citation type="submission" date="2017-04" db="EMBL/GenBank/DDBJ databases">
        <title>Function of individual gut microbiota members based on whole genome sequencing of pure cultures obtained from chicken caecum.</title>
        <authorList>
            <person name="Medvecky M."/>
            <person name="Cejkova D."/>
            <person name="Polansky O."/>
            <person name="Karasova D."/>
            <person name="Kubasova T."/>
            <person name="Cizek A."/>
            <person name="Rychlik I."/>
        </authorList>
    </citation>
    <scope>NUCLEOTIDE SEQUENCE [LARGE SCALE GENOMIC DNA]</scope>
    <source>
        <strain evidence="7">An273</strain>
    </source>
</reference>
<dbReference type="OrthoDB" id="9795077at2"/>
<proteinExistence type="inferred from homology"/>
<dbReference type="PIRSF" id="PIRSF027377">
    <property type="entry name" value="Nitrile_oxidored_QueF"/>
    <property type="match status" value="1"/>
</dbReference>
<evidence type="ECO:0000256" key="3">
    <source>
        <dbReference type="ARBA" id="ARBA00022857"/>
    </source>
</evidence>
<comment type="caution">
    <text evidence="6">The sequence shown here is derived from an EMBL/GenBank/DDBJ whole genome shotgun (WGS) entry which is preliminary data.</text>
</comment>
<comment type="similarity">
    <text evidence="5">Belongs to the GTP cyclohydrolase I family. QueF type 1 subfamily.</text>
</comment>
<accession>A0A1Y4DEV4</accession>
<feature type="binding site" evidence="5">
    <location>
        <begin position="89"/>
        <end position="90"/>
    </location>
    <ligand>
        <name>substrate</name>
    </ligand>
</feature>
<evidence type="ECO:0000256" key="2">
    <source>
        <dbReference type="ARBA" id="ARBA00022785"/>
    </source>
</evidence>
<dbReference type="Gene3D" id="3.30.1130.10">
    <property type="match status" value="1"/>
</dbReference>
<dbReference type="EC" id="1.7.1.13" evidence="5"/>
<dbReference type="Pfam" id="PF14489">
    <property type="entry name" value="QueF"/>
    <property type="match status" value="1"/>
</dbReference>
<evidence type="ECO:0000256" key="5">
    <source>
        <dbReference type="HAMAP-Rule" id="MF_00818"/>
    </source>
</evidence>
<evidence type="ECO:0000256" key="1">
    <source>
        <dbReference type="ARBA" id="ARBA00022490"/>
    </source>
</evidence>
<comment type="catalytic activity">
    <reaction evidence="5">
        <text>7-aminomethyl-7-carbaguanine + 2 NADP(+) = 7-cyano-7-carbaguanine + 2 NADPH + 3 H(+)</text>
        <dbReference type="Rhea" id="RHEA:13409"/>
        <dbReference type="ChEBI" id="CHEBI:15378"/>
        <dbReference type="ChEBI" id="CHEBI:45075"/>
        <dbReference type="ChEBI" id="CHEBI:57783"/>
        <dbReference type="ChEBI" id="CHEBI:58349"/>
        <dbReference type="ChEBI" id="CHEBI:58703"/>
        <dbReference type="EC" id="1.7.1.13"/>
    </reaction>
</comment>
<dbReference type="GO" id="GO:0005737">
    <property type="term" value="C:cytoplasm"/>
    <property type="evidence" value="ECO:0007669"/>
    <property type="project" value="UniProtKB-SubCell"/>
</dbReference>
<dbReference type="NCBIfam" id="TIGR03139">
    <property type="entry name" value="QueF-II"/>
    <property type="match status" value="1"/>
</dbReference>
<keyword evidence="1 5" id="KW-0963">Cytoplasm</keyword>
<feature type="active site" description="Proton donor" evidence="5">
    <location>
        <position position="55"/>
    </location>
</feature>
<sequence>MHDIDFGYTSDHARKNADAVLPDIQCWPNQYKRDYDIKIELPEFTSVCPKTGLPDFGVITIEYVPDELCLELKSLKYYLLEYRDMGIFMENIANKILDDVVKACKPKRAVVTGVFTPRGGLRSVITAKYEKK</sequence>
<comment type="pathway">
    <text evidence="5">tRNA modification; tRNA-queuosine biosynthesis.</text>
</comment>
<protein>
    <recommendedName>
        <fullName evidence="5">NADPH-dependent 7-cyano-7-deazaguanine reductase</fullName>
        <ecNumber evidence="5">1.7.1.13</ecNumber>
    </recommendedName>
    <alternativeName>
        <fullName evidence="5">7-cyano-7-carbaguanine reductase</fullName>
    </alternativeName>
    <alternativeName>
        <fullName evidence="5">NADPH-dependent nitrile oxidoreductase</fullName>
    </alternativeName>
    <alternativeName>
        <fullName evidence="5">PreQ(0) reductase</fullName>
    </alternativeName>
</protein>
<dbReference type="InterPro" id="IPR050084">
    <property type="entry name" value="NADPH_dep_7-cyano-7-deazaG_red"/>
</dbReference>
<name>A0A1Y4DEV4_9BACT</name>
<dbReference type="EMBL" id="NFJD01000001">
    <property type="protein sequence ID" value="OUO57703.1"/>
    <property type="molecule type" value="Genomic_DNA"/>
</dbReference>
<dbReference type="SUPFAM" id="SSF55620">
    <property type="entry name" value="Tetrahydrobiopterin biosynthesis enzymes-like"/>
    <property type="match status" value="1"/>
</dbReference>
<dbReference type="PANTHER" id="PTHR34354:SF1">
    <property type="entry name" value="NADPH-DEPENDENT 7-CYANO-7-DEAZAGUANINE REDUCTASE"/>
    <property type="match status" value="1"/>
</dbReference>
<dbReference type="Proteomes" id="UP000196368">
    <property type="component" value="Unassembled WGS sequence"/>
</dbReference>
<dbReference type="RefSeq" id="WP_087287550.1">
    <property type="nucleotide sequence ID" value="NZ_NFJD01000001.1"/>
</dbReference>
<keyword evidence="4 5" id="KW-0560">Oxidoreductase</keyword>
<dbReference type="PANTHER" id="PTHR34354">
    <property type="entry name" value="NADPH-DEPENDENT 7-CYANO-7-DEAZAGUANINE REDUCTASE"/>
    <property type="match status" value="1"/>
</dbReference>
<feature type="active site" description="Thioimide intermediate" evidence="5">
    <location>
        <position position="48"/>
    </location>
</feature>
<evidence type="ECO:0000313" key="6">
    <source>
        <dbReference type="EMBL" id="OUO57703.1"/>
    </source>
</evidence>
<dbReference type="AlphaFoldDB" id="A0A1Y4DEV4"/>
<keyword evidence="3 5" id="KW-0521">NADP</keyword>
<dbReference type="HAMAP" id="MF_00818">
    <property type="entry name" value="QueF_type1"/>
    <property type="match status" value="1"/>
</dbReference>
<evidence type="ECO:0000313" key="7">
    <source>
        <dbReference type="Proteomes" id="UP000196368"/>
    </source>
</evidence>
<evidence type="ECO:0000256" key="4">
    <source>
        <dbReference type="ARBA" id="ARBA00023002"/>
    </source>
</evidence>
<dbReference type="InterPro" id="IPR043133">
    <property type="entry name" value="GTP-CH-I_C/QueF"/>
</dbReference>
<dbReference type="GO" id="GO:0008616">
    <property type="term" value="P:tRNA queuosine(34) biosynthetic process"/>
    <property type="evidence" value="ECO:0007669"/>
    <property type="project" value="UniProtKB-UniRule"/>
</dbReference>
<dbReference type="UniPathway" id="UPA00392"/>
<comment type="function">
    <text evidence="5">Catalyzes the NADPH-dependent reduction of 7-cyano-7-deazaguanine (preQ0) to 7-aminomethyl-7-deazaguanine (preQ1).</text>
</comment>
<keyword evidence="2 5" id="KW-0671">Queuosine biosynthesis</keyword>
<dbReference type="GO" id="GO:0033739">
    <property type="term" value="F:preQ1 synthase activity"/>
    <property type="evidence" value="ECO:0007669"/>
    <property type="project" value="UniProtKB-UniRule"/>
</dbReference>
<keyword evidence="7" id="KW-1185">Reference proteome</keyword>
<dbReference type="InterPro" id="IPR016856">
    <property type="entry name" value="QueF_type1"/>
</dbReference>
<organism evidence="6 7">
    <name type="scientific">Candidatus Avelusimicrobium gallicola</name>
    <dbReference type="NCBI Taxonomy" id="2562704"/>
    <lineage>
        <taxon>Bacteria</taxon>
        <taxon>Pseudomonadati</taxon>
        <taxon>Elusimicrobiota</taxon>
        <taxon>Elusimicrobia</taxon>
        <taxon>Elusimicrobiales</taxon>
        <taxon>Elusimicrobiaceae</taxon>
        <taxon>Candidatus Avelusimicrobium</taxon>
    </lineage>
</organism>
<dbReference type="InterPro" id="IPR029500">
    <property type="entry name" value="QueF"/>
</dbReference>
<gene>
    <name evidence="5" type="primary">queF</name>
    <name evidence="6" type="ORF">B5F75_00560</name>
</gene>
<comment type="subcellular location">
    <subcellularLocation>
        <location evidence="5">Cytoplasm</location>
    </subcellularLocation>
</comment>
<feature type="binding site" evidence="5">
    <location>
        <begin position="70"/>
        <end position="72"/>
    </location>
    <ligand>
        <name>substrate</name>
    </ligand>
</feature>